<protein>
    <submittedName>
        <fullName evidence="2">Uncharacterized protein</fullName>
    </submittedName>
</protein>
<proteinExistence type="predicted"/>
<evidence type="ECO:0000313" key="2">
    <source>
        <dbReference type="EMBL" id="SFK24942.1"/>
    </source>
</evidence>
<dbReference type="Proteomes" id="UP000198755">
    <property type="component" value="Unassembled WGS sequence"/>
</dbReference>
<evidence type="ECO:0000313" key="3">
    <source>
        <dbReference type="Proteomes" id="UP000198755"/>
    </source>
</evidence>
<name>A0A1I3XZK6_9HYPH</name>
<feature type="region of interest" description="Disordered" evidence="1">
    <location>
        <begin position="51"/>
        <end position="75"/>
    </location>
</feature>
<sequence>MYNFRYRIKSAGFSTPIFVITFFKEAGMIERRACEDMLLRKTWTREDMRRNGLYGARPPRPTSAIPCLVGRAHNP</sequence>
<dbReference type="AlphaFoldDB" id="A0A1I3XZK6"/>
<gene>
    <name evidence="2" type="ORF">SAMN05444581_104194</name>
</gene>
<evidence type="ECO:0000256" key="1">
    <source>
        <dbReference type="SAM" id="MobiDB-lite"/>
    </source>
</evidence>
<organism evidence="2 3">
    <name type="scientific">Methylocapsa palsarum</name>
    <dbReference type="NCBI Taxonomy" id="1612308"/>
    <lineage>
        <taxon>Bacteria</taxon>
        <taxon>Pseudomonadati</taxon>
        <taxon>Pseudomonadota</taxon>
        <taxon>Alphaproteobacteria</taxon>
        <taxon>Hyphomicrobiales</taxon>
        <taxon>Beijerinckiaceae</taxon>
        <taxon>Methylocapsa</taxon>
    </lineage>
</organism>
<dbReference type="STRING" id="1612308.SAMN05444581_104194"/>
<accession>A0A1I3XZK6</accession>
<dbReference type="EMBL" id="FOSN01000004">
    <property type="protein sequence ID" value="SFK24942.1"/>
    <property type="molecule type" value="Genomic_DNA"/>
</dbReference>
<keyword evidence="3" id="KW-1185">Reference proteome</keyword>
<reference evidence="2 3" key="1">
    <citation type="submission" date="2016-10" db="EMBL/GenBank/DDBJ databases">
        <authorList>
            <person name="de Groot N.N."/>
        </authorList>
    </citation>
    <scope>NUCLEOTIDE SEQUENCE [LARGE SCALE GENOMIC DNA]</scope>
    <source>
        <strain evidence="2 3">NE2</strain>
    </source>
</reference>